<dbReference type="EMBL" id="BARU01025994">
    <property type="protein sequence ID" value="GAH72959.1"/>
    <property type="molecule type" value="Genomic_DNA"/>
</dbReference>
<sequence>MAIRILWINPISEVAALDRPIAEFVNSAKRADTQVDVISLKRGPMHLEYHYYEALILGDTLNQVKRAEKQSVSPFSVYEDDFCSLG</sequence>
<comment type="caution">
    <text evidence="1">The sequence shown here is derived from an EMBL/GenBank/DDBJ whole genome shotgun (WGS) entry which is preliminary data.</text>
</comment>
<dbReference type="AlphaFoldDB" id="X1J3Q7"/>
<organism evidence="1">
    <name type="scientific">marine sediment metagenome</name>
    <dbReference type="NCBI Taxonomy" id="412755"/>
    <lineage>
        <taxon>unclassified sequences</taxon>
        <taxon>metagenomes</taxon>
        <taxon>ecological metagenomes</taxon>
    </lineage>
</organism>
<accession>X1J3Q7</accession>
<protein>
    <submittedName>
        <fullName evidence="1">Uncharacterized protein</fullName>
    </submittedName>
</protein>
<reference evidence="1" key="1">
    <citation type="journal article" date="2014" name="Front. Microbiol.">
        <title>High frequency of phylogenetically diverse reductive dehalogenase-homologous genes in deep subseafloor sedimentary metagenomes.</title>
        <authorList>
            <person name="Kawai M."/>
            <person name="Futagami T."/>
            <person name="Toyoda A."/>
            <person name="Takaki Y."/>
            <person name="Nishi S."/>
            <person name="Hori S."/>
            <person name="Arai W."/>
            <person name="Tsubouchi T."/>
            <person name="Morono Y."/>
            <person name="Uchiyama I."/>
            <person name="Ito T."/>
            <person name="Fujiyama A."/>
            <person name="Inagaki F."/>
            <person name="Takami H."/>
        </authorList>
    </citation>
    <scope>NUCLEOTIDE SEQUENCE</scope>
    <source>
        <strain evidence="1">Expedition CK06-06</strain>
    </source>
</reference>
<gene>
    <name evidence="1" type="ORF">S03H2_41813</name>
</gene>
<name>X1J3Q7_9ZZZZ</name>
<dbReference type="Gene3D" id="3.40.50.12500">
    <property type="match status" value="1"/>
</dbReference>
<proteinExistence type="predicted"/>
<evidence type="ECO:0000313" key="1">
    <source>
        <dbReference type="EMBL" id="GAH72959.1"/>
    </source>
</evidence>
<dbReference type="InterPro" id="IPR053714">
    <property type="entry name" value="Iso_Racemase_Enz_sf"/>
</dbReference>